<dbReference type="RefSeq" id="WP_192016391.1">
    <property type="nucleotide sequence ID" value="NZ_JACYTP010000008.1"/>
</dbReference>
<proteinExistence type="predicted"/>
<dbReference type="Proteomes" id="UP000649768">
    <property type="component" value="Unassembled WGS sequence"/>
</dbReference>
<accession>A0ABR9BMI4</accession>
<keyword evidence="1" id="KW-0732">Signal</keyword>
<evidence type="ECO:0008006" key="4">
    <source>
        <dbReference type="Google" id="ProtNLM"/>
    </source>
</evidence>
<gene>
    <name evidence="2" type="ORF">IFO68_13555</name>
</gene>
<feature type="chain" id="PRO_5046934865" description="DUF306 domain-containing protein" evidence="1">
    <location>
        <begin position="20"/>
        <end position="264"/>
    </location>
</feature>
<keyword evidence="3" id="KW-1185">Reference proteome</keyword>
<reference evidence="2 3" key="1">
    <citation type="submission" date="2020-09" db="EMBL/GenBank/DDBJ databases">
        <title>Photobacterium sp. CAU 1568 isolated from sand of Sido Beach.</title>
        <authorList>
            <person name="Kim W."/>
        </authorList>
    </citation>
    <scope>NUCLEOTIDE SEQUENCE [LARGE SCALE GENOMIC DNA]</scope>
    <source>
        <strain evidence="2 3">CAU 1568</strain>
    </source>
</reference>
<evidence type="ECO:0000313" key="2">
    <source>
        <dbReference type="EMBL" id="MBD8513702.1"/>
    </source>
</evidence>
<sequence length="264" mass="30013">MMLRIFWLGIVLLSGPAAALDIHTENRRDNGEPYCAIQLSSQGQVLETQLWGTWCGGVQTEAVYRDSEELQQLTVVHDRGKYSTRYYINTAGPLAIAAKVSFTRHPFLPDIRMLEQQVWQPLAVELDRIRSSVDVNLLSTLYNLPLDISRYSPAQLFDEQNFSLLNRIGHVTNAGCLDGESYVYLCEIGRERVASVCFREQDQALIYRFSKAGTQELMMAKTLTSPGAIDLLFQRGHYKYQIDSQAHQLRVSLQSQLLFEATCR</sequence>
<organism evidence="2 3">
    <name type="scientific">Photobacterium arenosum</name>
    <dbReference type="NCBI Taxonomy" id="2774143"/>
    <lineage>
        <taxon>Bacteria</taxon>
        <taxon>Pseudomonadati</taxon>
        <taxon>Pseudomonadota</taxon>
        <taxon>Gammaproteobacteria</taxon>
        <taxon>Vibrionales</taxon>
        <taxon>Vibrionaceae</taxon>
        <taxon>Photobacterium</taxon>
    </lineage>
</organism>
<evidence type="ECO:0000256" key="1">
    <source>
        <dbReference type="SAM" id="SignalP"/>
    </source>
</evidence>
<protein>
    <recommendedName>
        <fullName evidence="4">DUF306 domain-containing protein</fullName>
    </recommendedName>
</protein>
<evidence type="ECO:0000313" key="3">
    <source>
        <dbReference type="Proteomes" id="UP000649768"/>
    </source>
</evidence>
<dbReference type="EMBL" id="JACYTP010000008">
    <property type="protein sequence ID" value="MBD8513702.1"/>
    <property type="molecule type" value="Genomic_DNA"/>
</dbReference>
<name>A0ABR9BMI4_9GAMM</name>
<feature type="signal peptide" evidence="1">
    <location>
        <begin position="1"/>
        <end position="19"/>
    </location>
</feature>
<comment type="caution">
    <text evidence="2">The sequence shown here is derived from an EMBL/GenBank/DDBJ whole genome shotgun (WGS) entry which is preliminary data.</text>
</comment>